<sequence length="262" mass="29437">MRIYADWVGITAVDRMTEDKYFIVHSIFDKGINISGADEKLIFIGTDINGLFPFGISVDPVNVQKMKAVINIGDRLMVEDSILRHPRFILDCSRAEIFTPDSDFYNADIKKLLDSIDDISFETYESSFFNMELISDVIKRLKLVQSVESDLRYIIGRGSGLTPTGDDILVGILYGHFINPFINESHIKAMKVLIEEPLTTTVSKNFLHCAADGIFSSRITDLHHHPSPESIEKLLTLGSSSGKDILYGIYMSLKVSHHSSEE</sequence>
<dbReference type="EMBL" id="JBHUOQ010000001">
    <property type="protein sequence ID" value="MFD2829526.1"/>
    <property type="molecule type" value="Genomic_DNA"/>
</dbReference>
<dbReference type="Proteomes" id="UP001597519">
    <property type="component" value="Unassembled WGS sequence"/>
</dbReference>
<dbReference type="Pfam" id="PF11392">
    <property type="entry name" value="AllH"/>
    <property type="match status" value="1"/>
</dbReference>
<dbReference type="RefSeq" id="WP_377771600.1">
    <property type="nucleotide sequence ID" value="NZ_JBHUOQ010000001.1"/>
</dbReference>
<reference evidence="2" key="1">
    <citation type="journal article" date="2019" name="Int. J. Syst. Evol. Microbiol.">
        <title>The Global Catalogue of Microorganisms (GCM) 10K type strain sequencing project: providing services to taxonomists for standard genome sequencing and annotation.</title>
        <authorList>
            <consortium name="The Broad Institute Genomics Platform"/>
            <consortium name="The Broad Institute Genome Sequencing Center for Infectious Disease"/>
            <person name="Wu L."/>
            <person name="Ma J."/>
        </authorList>
    </citation>
    <scope>NUCLEOTIDE SEQUENCE [LARGE SCALE GENOMIC DNA]</scope>
    <source>
        <strain evidence="2">KCTC 33575</strain>
    </source>
</reference>
<comment type="caution">
    <text evidence="1">The sequence shown here is derived from an EMBL/GenBank/DDBJ whole genome shotgun (WGS) entry which is preliminary data.</text>
</comment>
<keyword evidence="2" id="KW-1185">Reference proteome</keyword>
<accession>A0ABW5WW16</accession>
<evidence type="ECO:0000313" key="2">
    <source>
        <dbReference type="Proteomes" id="UP001597519"/>
    </source>
</evidence>
<proteinExistence type="predicted"/>
<evidence type="ECO:0000313" key="1">
    <source>
        <dbReference type="EMBL" id="MFD2829526.1"/>
    </source>
</evidence>
<dbReference type="InterPro" id="IPR021530">
    <property type="entry name" value="AllH-like"/>
</dbReference>
<name>A0ABW5WW16_9STAP</name>
<protein>
    <submittedName>
        <fullName evidence="1">DUF2877 domain-containing protein</fullName>
    </submittedName>
</protein>
<gene>
    <name evidence="1" type="ORF">ACFSX4_03535</name>
</gene>
<organism evidence="1 2">
    <name type="scientific">Corticicoccus populi</name>
    <dbReference type="NCBI Taxonomy" id="1812821"/>
    <lineage>
        <taxon>Bacteria</taxon>
        <taxon>Bacillati</taxon>
        <taxon>Bacillota</taxon>
        <taxon>Bacilli</taxon>
        <taxon>Bacillales</taxon>
        <taxon>Staphylococcaceae</taxon>
        <taxon>Corticicoccus</taxon>
    </lineage>
</organism>